<dbReference type="InterPro" id="IPR027417">
    <property type="entry name" value="P-loop_NTPase"/>
</dbReference>
<accession>A0ABR2YB65</accession>
<protein>
    <recommendedName>
        <fullName evidence="12">DNA mismatch repair protein</fullName>
    </recommendedName>
</protein>
<reference evidence="10 11" key="1">
    <citation type="journal article" date="2024" name="Nat. Commun.">
        <title>Phylogenomics reveals the evolutionary origins of lichenization in chlorophyte algae.</title>
        <authorList>
            <person name="Puginier C."/>
            <person name="Libourel C."/>
            <person name="Otte J."/>
            <person name="Skaloud P."/>
            <person name="Haon M."/>
            <person name="Grisel S."/>
            <person name="Petersen M."/>
            <person name="Berrin J.G."/>
            <person name="Delaux P.M."/>
            <person name="Dal Grande F."/>
            <person name="Keller J."/>
        </authorList>
    </citation>
    <scope>NUCLEOTIDE SEQUENCE [LARGE SCALE GENOMIC DNA]</scope>
    <source>
        <strain evidence="10 11">SAG 216-7</strain>
    </source>
</reference>
<dbReference type="InterPro" id="IPR007696">
    <property type="entry name" value="DNA_mismatch_repair_MutS_core"/>
</dbReference>
<gene>
    <name evidence="10" type="ORF">WJX75_009835</name>
</gene>
<keyword evidence="5" id="KW-0238">DNA-binding</keyword>
<feature type="compositionally biased region" description="Acidic residues" evidence="7">
    <location>
        <begin position="107"/>
        <end position="119"/>
    </location>
</feature>
<feature type="compositionally biased region" description="Low complexity" evidence="7">
    <location>
        <begin position="147"/>
        <end position="163"/>
    </location>
</feature>
<evidence type="ECO:0000259" key="8">
    <source>
        <dbReference type="SMART" id="SM00533"/>
    </source>
</evidence>
<keyword evidence="3" id="KW-0227">DNA damage</keyword>
<name>A0ABR2YB65_9CHLO</name>
<dbReference type="Gene3D" id="1.10.1420.10">
    <property type="match status" value="2"/>
</dbReference>
<dbReference type="Pfam" id="PF05192">
    <property type="entry name" value="MutS_III"/>
    <property type="match status" value="1"/>
</dbReference>
<feature type="compositionally biased region" description="Polar residues" evidence="7">
    <location>
        <begin position="36"/>
        <end position="46"/>
    </location>
</feature>
<evidence type="ECO:0000313" key="11">
    <source>
        <dbReference type="Proteomes" id="UP001491310"/>
    </source>
</evidence>
<feature type="compositionally biased region" description="Basic residues" evidence="7">
    <location>
        <begin position="57"/>
        <end position="70"/>
    </location>
</feature>
<evidence type="ECO:0000256" key="1">
    <source>
        <dbReference type="ARBA" id="ARBA00006271"/>
    </source>
</evidence>
<comment type="caution">
    <text evidence="10">The sequence shown here is derived from an EMBL/GenBank/DDBJ whole genome shotgun (WGS) entry which is preliminary data.</text>
</comment>
<dbReference type="InterPro" id="IPR016151">
    <property type="entry name" value="DNA_mismatch_repair_MutS_N"/>
</dbReference>
<keyword evidence="4" id="KW-0067">ATP-binding</keyword>
<feature type="compositionally biased region" description="Basic and acidic residues" evidence="7">
    <location>
        <begin position="96"/>
        <end position="106"/>
    </location>
</feature>
<dbReference type="Pfam" id="PF01624">
    <property type="entry name" value="MutS_I"/>
    <property type="match status" value="1"/>
</dbReference>
<dbReference type="Proteomes" id="UP001491310">
    <property type="component" value="Unassembled WGS sequence"/>
</dbReference>
<dbReference type="Pfam" id="PF09353">
    <property type="entry name" value="DUF1995"/>
    <property type="match status" value="1"/>
</dbReference>
<feature type="domain" description="DNA mismatch repair protein MutS core" evidence="8">
    <location>
        <begin position="582"/>
        <end position="922"/>
    </location>
</feature>
<dbReference type="InterPro" id="IPR007861">
    <property type="entry name" value="DNA_mismatch_repair_MutS_clamp"/>
</dbReference>
<dbReference type="Pfam" id="PF00488">
    <property type="entry name" value="MutS_V"/>
    <property type="match status" value="1"/>
</dbReference>
<dbReference type="PANTHER" id="PTHR11361">
    <property type="entry name" value="DNA MISMATCH REPAIR PROTEIN MUTS FAMILY MEMBER"/>
    <property type="match status" value="1"/>
</dbReference>
<dbReference type="InterPro" id="IPR045076">
    <property type="entry name" value="MutS"/>
</dbReference>
<dbReference type="InterPro" id="IPR000432">
    <property type="entry name" value="DNA_mismatch_repair_MutS_C"/>
</dbReference>
<dbReference type="InterPro" id="IPR036678">
    <property type="entry name" value="MutS_con_dom_sf"/>
</dbReference>
<dbReference type="Gene3D" id="3.40.1170.10">
    <property type="entry name" value="DNA repair protein MutS, domain I"/>
    <property type="match status" value="1"/>
</dbReference>
<dbReference type="Gene3D" id="3.30.420.110">
    <property type="entry name" value="MutS, connector domain"/>
    <property type="match status" value="1"/>
</dbReference>
<comment type="similarity">
    <text evidence="1">Belongs to the DNA mismatch repair MutS family.</text>
</comment>
<dbReference type="SUPFAM" id="SSF52540">
    <property type="entry name" value="P-loop containing nucleoside triphosphate hydrolases"/>
    <property type="match status" value="1"/>
</dbReference>
<dbReference type="SMART" id="SM00534">
    <property type="entry name" value="MUTSac"/>
    <property type="match status" value="1"/>
</dbReference>
<sequence length="1396" mass="150239">MATKQNQTKRKHAPIAGQRPISSFFTPKPAPLQVIEPNSTTGNQSNKKQRAGGSPKQAKKPLKRMVKRKAILSSDDEGEAAAPMEDSSGESGSEFVPDKASSKSDSDDSVDAAASEEDEAPKRRTPAKKAAPQSAKKPKVTPKQVLRTPASARRSTPAAARSATQHKVSSTAMQAALNKDAPATATNGGKDDVDSVSDMARYAKRAEERFPFLAPQEIRDANRRRPGQPGYNSRTLHIPHDWFKKAKVSEGQRQWWEFKAQHFDSVMLFKMGKFYEMFEMDAHVGAEVLGLTYMKGEQPHCGFPEVNYLMHAERLVRAGLRTVVVEQTETPEMLRVRNENRPAGQAKCNVVRREVVAILTTGTLADPDMLRAQPEAAYVLSLWERPAPPVAPGGPQRTLLGACYTDCASNTITLGQWHDDLTRSHLRAQLAEMRPAELVLPSGALSEATQRVLKAALRGPRTNRLAAPASAADVIAELDERDYFSRAAGIEPGSRDAWPALLKAMAGEPEDNEAALLALGLARRHLEEVLLDARVLPLGAFRQLPGCARIAGADAAADAPKFVALDGSAFDNLEVLENTEGGATGSLVACLDMCTTVMGKRQLRAWLCRPMARIDDITARQDAVAELMGPAADAAQAARTALTGLGDLERALARLQASTLAEGDGTNAAIYYEDTAKRKVLSLITALRGLQSVQAAWEGFQLMGSALGSKELRRLTMGPAAVGMAGPLKELQEFTDWEQAAEMGRVIPHSGAEANFDDADARVAAVEAELEQHLREVKKRLGCSSVSYVSVNKDSHLLDIPDSAAGSVPSSYELVGQKKGWKRYRSPRLAELVRDHAAAQEDREAALCTILRGVVRRFAREHAVWEAAVEAMAELDALMSLAAVADVGSSQGPMCRPRLVPADRDRQVFRAKGLRHPSAGLHLSAGATFIPNDVELAGDEAPFIILTGPNMGGKSTLLRQVCLAALLAQVGAWVPAENLEMTPVDAIFVRMGARDAIMTGQSTFLVELTETAAALNRATSASLVALDELGRGTATTDGAAIAAAVIHAFTQRIKCRGLFATHYHKLADAHADDHTTSIRHMACHVDRDAAGREQVTFLYQLQDGACPKSYGTACARLAGMPDAILDRAEALAAQLETLGSPDAPQIESKEESVQQACEALNARLGDSKSKGKPTKGFKLSNVRKLTVEIPVADESPASVVSLAELLLKGLPPDVSKSTTLVFGNVEAALLASTQMQNQVVALDDEPEEPLVGPLLIVEPSVAQLDNTEELLRKWRGRSVVLLNPAWADGKNVPSKHAAFVKSFEVVYCFQPIAIQAFIVTTTQGAVSKRVVKGTAGEVPWQILKQGWGNNWKVIGQMQRRPGSEDLELAFLNASAAESPITAGIKAVKQLAPSKKK</sequence>
<keyword evidence="11" id="KW-1185">Reference proteome</keyword>
<evidence type="ECO:0000256" key="5">
    <source>
        <dbReference type="ARBA" id="ARBA00023125"/>
    </source>
</evidence>
<evidence type="ECO:0000259" key="9">
    <source>
        <dbReference type="SMART" id="SM00534"/>
    </source>
</evidence>
<evidence type="ECO:0000256" key="2">
    <source>
        <dbReference type="ARBA" id="ARBA00022741"/>
    </source>
</evidence>
<dbReference type="Pfam" id="PF05190">
    <property type="entry name" value="MutS_IV"/>
    <property type="match status" value="1"/>
</dbReference>
<feature type="region of interest" description="Disordered" evidence="7">
    <location>
        <begin position="1"/>
        <end position="173"/>
    </location>
</feature>
<keyword evidence="6" id="KW-0234">DNA repair</keyword>
<evidence type="ECO:0000313" key="10">
    <source>
        <dbReference type="EMBL" id="KAK9901387.1"/>
    </source>
</evidence>
<feature type="domain" description="DNA mismatch repair proteins mutS family" evidence="9">
    <location>
        <begin position="941"/>
        <end position="1133"/>
    </location>
</feature>
<dbReference type="SMART" id="SM00533">
    <property type="entry name" value="MUTSd"/>
    <property type="match status" value="1"/>
</dbReference>
<dbReference type="Gene3D" id="3.40.50.300">
    <property type="entry name" value="P-loop containing nucleotide triphosphate hydrolases"/>
    <property type="match status" value="1"/>
</dbReference>
<dbReference type="SUPFAM" id="SSF48334">
    <property type="entry name" value="DNA repair protein MutS, domain III"/>
    <property type="match status" value="1"/>
</dbReference>
<keyword evidence="2" id="KW-0547">Nucleotide-binding</keyword>
<dbReference type="InterPro" id="IPR007695">
    <property type="entry name" value="DNA_mismatch_repair_MutS-lik_N"/>
</dbReference>
<evidence type="ECO:0000256" key="4">
    <source>
        <dbReference type="ARBA" id="ARBA00022840"/>
    </source>
</evidence>
<dbReference type="InterPro" id="IPR036187">
    <property type="entry name" value="DNA_mismatch_repair_MutS_sf"/>
</dbReference>
<proteinExistence type="inferred from homology"/>
<dbReference type="SUPFAM" id="SSF55271">
    <property type="entry name" value="DNA repair protein MutS, domain I"/>
    <property type="match status" value="1"/>
</dbReference>
<dbReference type="PANTHER" id="PTHR11361:SF34">
    <property type="entry name" value="DNA MISMATCH REPAIR PROTEIN MSH1, MITOCHONDRIAL"/>
    <property type="match status" value="1"/>
</dbReference>
<evidence type="ECO:0008006" key="12">
    <source>
        <dbReference type="Google" id="ProtNLM"/>
    </source>
</evidence>
<dbReference type="EMBL" id="JALJOT010000018">
    <property type="protein sequence ID" value="KAK9901387.1"/>
    <property type="molecule type" value="Genomic_DNA"/>
</dbReference>
<evidence type="ECO:0000256" key="3">
    <source>
        <dbReference type="ARBA" id="ARBA00022763"/>
    </source>
</evidence>
<dbReference type="InterPro" id="IPR018962">
    <property type="entry name" value="DUF1995"/>
</dbReference>
<evidence type="ECO:0000256" key="7">
    <source>
        <dbReference type="SAM" id="MobiDB-lite"/>
    </source>
</evidence>
<organism evidence="10 11">
    <name type="scientific">Coccomyxa subellipsoidea</name>
    <dbReference type="NCBI Taxonomy" id="248742"/>
    <lineage>
        <taxon>Eukaryota</taxon>
        <taxon>Viridiplantae</taxon>
        <taxon>Chlorophyta</taxon>
        <taxon>core chlorophytes</taxon>
        <taxon>Trebouxiophyceae</taxon>
        <taxon>Trebouxiophyceae incertae sedis</taxon>
        <taxon>Coccomyxaceae</taxon>
        <taxon>Coccomyxa</taxon>
    </lineage>
</organism>
<evidence type="ECO:0000256" key="6">
    <source>
        <dbReference type="ARBA" id="ARBA00023204"/>
    </source>
</evidence>